<evidence type="ECO:0000313" key="2">
    <source>
        <dbReference type="Proteomes" id="UP000275199"/>
    </source>
</evidence>
<dbReference type="EMBL" id="RKKU01000005">
    <property type="protein sequence ID" value="ROZ86305.1"/>
    <property type="molecule type" value="Genomic_DNA"/>
</dbReference>
<keyword evidence="2" id="KW-1185">Reference proteome</keyword>
<comment type="caution">
    <text evidence="1">The sequence shown here is derived from an EMBL/GenBank/DDBJ whole genome shotgun (WGS) entry which is preliminary data.</text>
</comment>
<protein>
    <submittedName>
        <fullName evidence="1">Uncharacterized protein</fullName>
    </submittedName>
</protein>
<gene>
    <name evidence="1" type="ORF">EF096_06050</name>
</gene>
<evidence type="ECO:0000313" key="1">
    <source>
        <dbReference type="EMBL" id="ROZ86305.1"/>
    </source>
</evidence>
<organism evidence="1 2">
    <name type="scientific">Pseudomonas neustonica</name>
    <dbReference type="NCBI Taxonomy" id="2487346"/>
    <lineage>
        <taxon>Bacteria</taxon>
        <taxon>Pseudomonadati</taxon>
        <taxon>Pseudomonadota</taxon>
        <taxon>Gammaproteobacteria</taxon>
        <taxon>Pseudomonadales</taxon>
        <taxon>Pseudomonadaceae</taxon>
        <taxon>Pseudomonas</taxon>
    </lineage>
</organism>
<reference evidence="1 2" key="1">
    <citation type="submission" date="2018-11" db="EMBL/GenBank/DDBJ databases">
        <authorList>
            <person name="Jang G.I."/>
            <person name="Hwang C.Y."/>
        </authorList>
    </citation>
    <scope>NUCLEOTIDE SEQUENCE [LARGE SCALE GENOMIC DNA]</scope>
    <source>
        <strain evidence="1 2">SSM26</strain>
    </source>
</reference>
<accession>A0ABX9XJJ2</accession>
<proteinExistence type="predicted"/>
<dbReference type="Proteomes" id="UP000275199">
    <property type="component" value="Unassembled WGS sequence"/>
</dbReference>
<name>A0ABX9XJJ2_9PSED</name>
<sequence>MGPWQQAWVAVDDLTEFALPPGLGQRRVEAATALIRGIDAVETHPNREMTTGTVVSLAGALAVLHHWQVSANLGAIQLDPV</sequence>